<evidence type="ECO:0000313" key="3">
    <source>
        <dbReference type="Proteomes" id="UP001152799"/>
    </source>
</evidence>
<dbReference type="EMBL" id="OU892280">
    <property type="protein sequence ID" value="CAG9767495.1"/>
    <property type="molecule type" value="Genomic_DNA"/>
</dbReference>
<evidence type="ECO:0000313" key="2">
    <source>
        <dbReference type="EMBL" id="CAG9767495.1"/>
    </source>
</evidence>
<dbReference type="InterPro" id="IPR029034">
    <property type="entry name" value="Cystine-knot_cytokine"/>
</dbReference>
<feature type="transmembrane region" description="Helical" evidence="1">
    <location>
        <begin position="109"/>
        <end position="133"/>
    </location>
</feature>
<keyword evidence="1" id="KW-0472">Membrane</keyword>
<accession>A0A9N9QP46</accession>
<keyword evidence="1" id="KW-1133">Transmembrane helix</keyword>
<dbReference type="Gene3D" id="2.10.90.10">
    <property type="entry name" value="Cystine-knot cytokines"/>
    <property type="match status" value="1"/>
</dbReference>
<proteinExistence type="predicted"/>
<keyword evidence="1" id="KW-0812">Transmembrane</keyword>
<dbReference type="Proteomes" id="UP001152799">
    <property type="component" value="Chromosome 4"/>
</dbReference>
<dbReference type="AlphaFoldDB" id="A0A9N9QP46"/>
<keyword evidence="3" id="KW-1185">Reference proteome</keyword>
<evidence type="ECO:0000256" key="1">
    <source>
        <dbReference type="SAM" id="Phobius"/>
    </source>
</evidence>
<gene>
    <name evidence="2" type="ORF">CEUTPL_LOCUS8058</name>
</gene>
<protein>
    <submittedName>
        <fullName evidence="2">Uncharacterized protein</fullName>
    </submittedName>
</protein>
<sequence>MIHRIIVFVVLVIIILNLVFGVNIIDTTKLGFDHCGSFICGDPKMEVYKLKDLVDTKNEGSVLVSHNILLNRSYSENVVSIIKVRLVMFLLDPLLHSEKKLHYRVGENMIYRIIVFIVLVLLVLNLVFAANVIDTTKLGFDHCGSFICGDPKMEVYKLKDLVDNKNEGSVLVSHNILLNRCRKTTGGCCPNTQLCTASKKEQICIKFKFQYISFDAPVEKYIVVENHLNCSCQTKENYVQEGGFTMKDKCEV</sequence>
<name>A0A9N9QP46_9CUCU</name>
<reference evidence="2" key="1">
    <citation type="submission" date="2022-01" db="EMBL/GenBank/DDBJ databases">
        <authorList>
            <person name="King R."/>
        </authorList>
    </citation>
    <scope>NUCLEOTIDE SEQUENCE</scope>
</reference>
<dbReference type="SUPFAM" id="SSF57501">
    <property type="entry name" value="Cystine-knot cytokines"/>
    <property type="match status" value="1"/>
</dbReference>
<organism evidence="2 3">
    <name type="scientific">Ceutorhynchus assimilis</name>
    <name type="common">cabbage seed weevil</name>
    <dbReference type="NCBI Taxonomy" id="467358"/>
    <lineage>
        <taxon>Eukaryota</taxon>
        <taxon>Metazoa</taxon>
        <taxon>Ecdysozoa</taxon>
        <taxon>Arthropoda</taxon>
        <taxon>Hexapoda</taxon>
        <taxon>Insecta</taxon>
        <taxon>Pterygota</taxon>
        <taxon>Neoptera</taxon>
        <taxon>Endopterygota</taxon>
        <taxon>Coleoptera</taxon>
        <taxon>Polyphaga</taxon>
        <taxon>Cucujiformia</taxon>
        <taxon>Curculionidae</taxon>
        <taxon>Ceutorhynchinae</taxon>
        <taxon>Ceutorhynchus</taxon>
    </lineage>
</organism>